<feature type="region of interest" description="Disordered" evidence="3">
    <location>
        <begin position="69"/>
        <end position="136"/>
    </location>
</feature>
<dbReference type="Gene3D" id="3.30.210.10">
    <property type="entry name" value="DNA polymerase, thumb domain"/>
    <property type="match status" value="1"/>
</dbReference>
<sequence>MRLFARRCGFSLSDHGICEATHARARGRGPRLWTGPPIAQHRFQTEKDIFDFLGLSYREPWQREVDASWLQETATAAEEASASTAGSPPPPAPTSQPCGVDIGTAGTVGTVILDSESGDEKGRADQWRWGLGMGEE</sequence>
<feature type="non-terminal residue" evidence="5">
    <location>
        <position position="136"/>
    </location>
</feature>
<proteinExistence type="predicted"/>
<name>A0ABP0RUM5_9DINO</name>
<reference evidence="5 6" key="1">
    <citation type="submission" date="2024-02" db="EMBL/GenBank/DDBJ databases">
        <authorList>
            <person name="Chen Y."/>
            <person name="Shah S."/>
            <person name="Dougan E. K."/>
            <person name="Thang M."/>
            <person name="Chan C."/>
        </authorList>
    </citation>
    <scope>NUCLEOTIDE SEQUENCE [LARGE SCALE GENOMIC DNA]</scope>
</reference>
<evidence type="ECO:0000313" key="6">
    <source>
        <dbReference type="Proteomes" id="UP001642464"/>
    </source>
</evidence>
<comment type="caution">
    <text evidence="5">The sequence shown here is derived from an EMBL/GenBank/DDBJ whole genome shotgun (WGS) entry which is preliminary data.</text>
</comment>
<evidence type="ECO:0000313" key="5">
    <source>
        <dbReference type="EMBL" id="CAK9102937.1"/>
    </source>
</evidence>
<gene>
    <name evidence="5" type="ORF">SCF082_LOCUS48101</name>
</gene>
<feature type="domain" description="DNA polymerase beta thumb" evidence="4">
    <location>
        <begin position="1"/>
        <end position="64"/>
    </location>
</feature>
<evidence type="ECO:0000256" key="1">
    <source>
        <dbReference type="ARBA" id="ARBA00022679"/>
    </source>
</evidence>
<dbReference type="Pfam" id="PF14791">
    <property type="entry name" value="DNA_pol_B_thumb"/>
    <property type="match status" value="1"/>
</dbReference>
<dbReference type="InterPro" id="IPR037160">
    <property type="entry name" value="DNA_Pol_thumb_sf"/>
</dbReference>
<organism evidence="5 6">
    <name type="scientific">Durusdinium trenchii</name>
    <dbReference type="NCBI Taxonomy" id="1381693"/>
    <lineage>
        <taxon>Eukaryota</taxon>
        <taxon>Sar</taxon>
        <taxon>Alveolata</taxon>
        <taxon>Dinophyceae</taxon>
        <taxon>Suessiales</taxon>
        <taxon>Symbiodiniaceae</taxon>
        <taxon>Durusdinium</taxon>
    </lineage>
</organism>
<dbReference type="SUPFAM" id="SSF81301">
    <property type="entry name" value="Nucleotidyltransferase"/>
    <property type="match status" value="1"/>
</dbReference>
<dbReference type="EMBL" id="CAXAMM010042092">
    <property type="protein sequence ID" value="CAK9102937.1"/>
    <property type="molecule type" value="Genomic_DNA"/>
</dbReference>
<keyword evidence="2" id="KW-0548">Nucleotidyltransferase</keyword>
<dbReference type="InterPro" id="IPR043519">
    <property type="entry name" value="NT_sf"/>
</dbReference>
<dbReference type="Proteomes" id="UP001642464">
    <property type="component" value="Unassembled WGS sequence"/>
</dbReference>
<keyword evidence="1" id="KW-0808">Transferase</keyword>
<accession>A0ABP0RUM5</accession>
<protein>
    <submittedName>
        <fullName evidence="5">DNA polymerase lambda</fullName>
    </submittedName>
</protein>
<evidence type="ECO:0000259" key="4">
    <source>
        <dbReference type="Pfam" id="PF14791"/>
    </source>
</evidence>
<feature type="compositionally biased region" description="Low complexity" evidence="3">
    <location>
        <begin position="72"/>
        <end position="86"/>
    </location>
</feature>
<evidence type="ECO:0000256" key="2">
    <source>
        <dbReference type="ARBA" id="ARBA00022695"/>
    </source>
</evidence>
<keyword evidence="6" id="KW-1185">Reference proteome</keyword>
<evidence type="ECO:0000256" key="3">
    <source>
        <dbReference type="SAM" id="MobiDB-lite"/>
    </source>
</evidence>
<dbReference type="InterPro" id="IPR029398">
    <property type="entry name" value="PolB_thumb"/>
</dbReference>